<dbReference type="STRING" id="497965.Cyan7822_1251"/>
<protein>
    <submittedName>
        <fullName evidence="1">Uncharacterized protein</fullName>
    </submittedName>
</protein>
<proteinExistence type="predicted"/>
<keyword evidence="2" id="KW-1185">Reference proteome</keyword>
<dbReference type="RefSeq" id="WP_013321361.1">
    <property type="nucleotide sequence ID" value="NC_014501.1"/>
</dbReference>
<gene>
    <name evidence="1" type="ordered locus">Cyan7822_1251</name>
</gene>
<accession>E0UGP5</accession>
<dbReference type="KEGG" id="cyj:Cyan7822_1251"/>
<dbReference type="EMBL" id="CP002198">
    <property type="protein sequence ID" value="ADN13254.1"/>
    <property type="molecule type" value="Genomic_DNA"/>
</dbReference>
<name>E0UGP5_GLOV7</name>
<dbReference type="HOGENOM" id="CLU_2130915_0_0_3"/>
<dbReference type="OrthoDB" id="424745at2"/>
<evidence type="ECO:0000313" key="1">
    <source>
        <dbReference type="EMBL" id="ADN13254.1"/>
    </source>
</evidence>
<dbReference type="eggNOG" id="ENOG5032RPJ">
    <property type="taxonomic scope" value="Bacteria"/>
</dbReference>
<reference evidence="2" key="1">
    <citation type="journal article" date="2011" name="MBio">
        <title>Novel metabolic attributes of the genus Cyanothece, comprising a group of unicellular nitrogen-fixing Cyanobacteria.</title>
        <authorList>
            <person name="Bandyopadhyay A."/>
            <person name="Elvitigala T."/>
            <person name="Welsh E."/>
            <person name="Stockel J."/>
            <person name="Liberton M."/>
            <person name="Min H."/>
            <person name="Sherman L.A."/>
            <person name="Pakrasi H.B."/>
        </authorList>
    </citation>
    <scope>NUCLEOTIDE SEQUENCE [LARGE SCALE GENOMIC DNA]</scope>
    <source>
        <strain evidence="2">PCC 7822</strain>
    </source>
</reference>
<dbReference type="AlphaFoldDB" id="E0UGP5"/>
<organism evidence="1 2">
    <name type="scientific">Gloeothece verrucosa (strain PCC 7822)</name>
    <name type="common">Cyanothece sp. (strain PCC 7822)</name>
    <dbReference type="NCBI Taxonomy" id="497965"/>
    <lineage>
        <taxon>Bacteria</taxon>
        <taxon>Bacillati</taxon>
        <taxon>Cyanobacteriota</taxon>
        <taxon>Cyanophyceae</taxon>
        <taxon>Oscillatoriophycideae</taxon>
        <taxon>Chroococcales</taxon>
        <taxon>Aphanothecaceae</taxon>
        <taxon>Gloeothece</taxon>
        <taxon>Gloeothece verrucosa</taxon>
    </lineage>
</organism>
<dbReference type="Proteomes" id="UP000008206">
    <property type="component" value="Chromosome"/>
</dbReference>
<sequence length="106" mass="12315">MKYFFLSEGWTFERVWEFGGLWDEMSWRRKPHIKRLNIGMVERGQVLWLHEVEDNILMVEVMPTPDVTKPGPFGKVILSRLLTGEQVVECLGKADGVVKINEPSQK</sequence>
<evidence type="ECO:0000313" key="2">
    <source>
        <dbReference type="Proteomes" id="UP000008206"/>
    </source>
</evidence>